<sequence>PPPQLTHVHDKNYLGNRCIHIFGYGVWRVHFLRTGHYSMLLNGSGLPNMFCSPAEYLEN</sequence>
<dbReference type="AlphaFoldDB" id="A0A9P9YS66"/>
<dbReference type="EMBL" id="JAMKOV010000002">
    <property type="protein sequence ID" value="KAI8042087.1"/>
    <property type="molecule type" value="Genomic_DNA"/>
</dbReference>
<evidence type="ECO:0000313" key="2">
    <source>
        <dbReference type="Proteomes" id="UP001059596"/>
    </source>
</evidence>
<comment type="caution">
    <text evidence="1">The sequence shown here is derived from an EMBL/GenBank/DDBJ whole genome shotgun (WGS) entry which is preliminary data.</text>
</comment>
<organism evidence="1 2">
    <name type="scientific">Drosophila gunungcola</name>
    <name type="common">fruit fly</name>
    <dbReference type="NCBI Taxonomy" id="103775"/>
    <lineage>
        <taxon>Eukaryota</taxon>
        <taxon>Metazoa</taxon>
        <taxon>Ecdysozoa</taxon>
        <taxon>Arthropoda</taxon>
        <taxon>Hexapoda</taxon>
        <taxon>Insecta</taxon>
        <taxon>Pterygota</taxon>
        <taxon>Neoptera</taxon>
        <taxon>Endopterygota</taxon>
        <taxon>Diptera</taxon>
        <taxon>Brachycera</taxon>
        <taxon>Muscomorpha</taxon>
        <taxon>Ephydroidea</taxon>
        <taxon>Drosophilidae</taxon>
        <taxon>Drosophila</taxon>
        <taxon>Sophophora</taxon>
    </lineage>
</organism>
<reference evidence="1" key="1">
    <citation type="journal article" date="2023" name="Genome Biol. Evol.">
        <title>Long-read-based Genome Assembly of Drosophila gunungcola Reveals Fewer Chemosensory Genes in Flower-breeding Species.</title>
        <authorList>
            <person name="Negi A."/>
            <person name="Liao B.Y."/>
            <person name="Yeh S.D."/>
        </authorList>
    </citation>
    <scope>NUCLEOTIDE SEQUENCE</scope>
    <source>
        <strain evidence="1">Sukarami</strain>
    </source>
</reference>
<dbReference type="Proteomes" id="UP001059596">
    <property type="component" value="Unassembled WGS sequence"/>
</dbReference>
<proteinExistence type="predicted"/>
<name>A0A9P9YS66_9MUSC</name>
<evidence type="ECO:0000313" key="1">
    <source>
        <dbReference type="EMBL" id="KAI8042087.1"/>
    </source>
</evidence>
<gene>
    <name evidence="1" type="ORF">M5D96_003387</name>
</gene>
<keyword evidence="2" id="KW-1185">Reference proteome</keyword>
<accession>A0A9P9YS66</accession>
<feature type="non-terminal residue" evidence="1">
    <location>
        <position position="59"/>
    </location>
</feature>
<protein>
    <submittedName>
        <fullName evidence="1">Uncharacterized protein</fullName>
    </submittedName>
</protein>